<evidence type="ECO:0000313" key="2">
    <source>
        <dbReference type="EMBL" id="VCU54074.1"/>
    </source>
</evidence>
<keyword evidence="1" id="KW-1133">Transmembrane helix</keyword>
<feature type="transmembrane region" description="Helical" evidence="1">
    <location>
        <begin position="244"/>
        <end position="263"/>
    </location>
</feature>
<keyword evidence="1" id="KW-0472">Membrane</keyword>
<sequence>MRGVWALAVALGLAWGQGGDYAARCARLYAQGALEAAQATCELGLVVAPQDQEALRLLVRIHLDKGEVAQAKAYLDRLGEDPEAPYLRARALLAEGRYREVLALGLEGREGRLLRALALERLGRLEEALALARGLPLEREVRLLLGRLYLELGRPLEGVAYLGDTPEEVVLKGRLLLAGGRLAEAASLLEEIRSRLSPESPLYREALAALALARFGRMDGQGGFSALGELAQVENLPGLWLARLWPWLLCAVAFLGLLVYGESRIEPLRTVEVVEDPLPGPGRLYLFALGGLGVALLVSVATGLGLYGNALALFTPYQQGVVLPLFHLAYGLYLFLGLYLWQRRRFPGLLGPKEGWVEGFWVGPLLLGLLWAYGQVRGFLGLGGLPPSLLTFLGLALAEPFFRGLAPWVFRERYRDLALPLAALLFAVAWPGPALFFFLVGWLLLRLKERTGGLLGLALGWVVAGVVLGLFPSAWLRRF</sequence>
<dbReference type="Gene3D" id="1.25.40.10">
    <property type="entry name" value="Tetratricopeptide repeat domain"/>
    <property type="match status" value="1"/>
</dbReference>
<dbReference type="RefSeq" id="WP_124105214.1">
    <property type="nucleotide sequence ID" value="NZ_LR027517.1"/>
</dbReference>
<reference evidence="2 3" key="1">
    <citation type="submission" date="2018-10" db="EMBL/GenBank/DDBJ databases">
        <authorList>
            <person name="Peiro R."/>
            <person name="Begona"/>
            <person name="Cbmso G."/>
            <person name="Lopez M."/>
            <person name="Gonzalez S."/>
            <person name="Sacristan E."/>
            <person name="Castillo E."/>
        </authorList>
    </citation>
    <scope>NUCLEOTIDE SEQUENCE [LARGE SCALE GENOMIC DNA]</scope>
    <source>
        <strain evidence="2">TTHNAR1</strain>
    </source>
</reference>
<dbReference type="EMBL" id="LR027517">
    <property type="protein sequence ID" value="VCU54074.1"/>
    <property type="molecule type" value="Genomic_DNA"/>
</dbReference>
<evidence type="ECO:0008006" key="4">
    <source>
        <dbReference type="Google" id="ProtNLM"/>
    </source>
</evidence>
<name>A0A3P4AUE7_THETH</name>
<feature type="transmembrane region" description="Helical" evidence="1">
    <location>
        <begin position="284"/>
        <end position="308"/>
    </location>
</feature>
<evidence type="ECO:0000256" key="1">
    <source>
        <dbReference type="SAM" id="Phobius"/>
    </source>
</evidence>
<feature type="transmembrane region" description="Helical" evidence="1">
    <location>
        <begin position="353"/>
        <end position="373"/>
    </location>
</feature>
<organism evidence="2 3">
    <name type="scientific">Thermus thermophilus</name>
    <dbReference type="NCBI Taxonomy" id="274"/>
    <lineage>
        <taxon>Bacteria</taxon>
        <taxon>Thermotogati</taxon>
        <taxon>Deinococcota</taxon>
        <taxon>Deinococci</taxon>
        <taxon>Thermales</taxon>
        <taxon>Thermaceae</taxon>
        <taxon>Thermus</taxon>
    </lineage>
</organism>
<feature type="transmembrane region" description="Helical" evidence="1">
    <location>
        <begin position="419"/>
        <end position="445"/>
    </location>
</feature>
<feature type="transmembrane region" description="Helical" evidence="1">
    <location>
        <begin position="320"/>
        <end position="341"/>
    </location>
</feature>
<evidence type="ECO:0000313" key="3">
    <source>
        <dbReference type="Proteomes" id="UP000279841"/>
    </source>
</evidence>
<feature type="transmembrane region" description="Helical" evidence="1">
    <location>
        <begin position="457"/>
        <end position="476"/>
    </location>
</feature>
<dbReference type="InterPro" id="IPR011990">
    <property type="entry name" value="TPR-like_helical_dom_sf"/>
</dbReference>
<protein>
    <recommendedName>
        <fullName evidence="4">Abortive infection protein</fullName>
    </recommendedName>
</protein>
<dbReference type="Proteomes" id="UP000279841">
    <property type="component" value="Chromosome"/>
</dbReference>
<accession>A0A3P4AUE7</accession>
<dbReference type="AlphaFoldDB" id="A0A3P4AUE7"/>
<gene>
    <name evidence="2" type="ORF">TTHN1_01872</name>
</gene>
<dbReference type="SUPFAM" id="SSF48452">
    <property type="entry name" value="TPR-like"/>
    <property type="match status" value="1"/>
</dbReference>
<proteinExistence type="predicted"/>
<keyword evidence="1" id="KW-0812">Transmembrane</keyword>